<reference evidence="2" key="1">
    <citation type="submission" date="2022-11" db="UniProtKB">
        <authorList>
            <consortium name="WormBaseParasite"/>
        </authorList>
    </citation>
    <scope>IDENTIFICATION</scope>
</reference>
<name>A0AC34FCQ6_9BILA</name>
<sequence length="296" mass="33843">MFPVQATGGDAENNKVKKREWTISDFEVGRLLGKGRFGSVFIAKEKSSGFVVALKVLFKKDIKEHGSPIQLKREVELQYHLKHKNILRLYGYFHDESRVYLVLEYGKGGSLFSLLKRYRIMSYHRTANVVGQLCDALIYCHERKVIHRDLKPENVMIVDDFVVKLGDFGWAVHAPSSARQTLCGTLDYLSPEMLNTDTNHSHSSKVDNWALGVLMHECLTGHTPFYAKEQPDTIKRIKAGIFINEDNIDEAPFEIIKGLLAYNPDERTDLVAVRNNPWMLKQLEVFDSKNNAEISE</sequence>
<evidence type="ECO:0000313" key="2">
    <source>
        <dbReference type="WBParaSite" id="ES5_v2.g14941.t1"/>
    </source>
</evidence>
<dbReference type="Proteomes" id="UP000887579">
    <property type="component" value="Unplaced"/>
</dbReference>
<protein>
    <submittedName>
        <fullName evidence="2">Aurora kinase</fullName>
    </submittedName>
</protein>
<proteinExistence type="predicted"/>
<dbReference type="WBParaSite" id="ES5_v2.g14941.t1">
    <property type="protein sequence ID" value="ES5_v2.g14941.t1"/>
    <property type="gene ID" value="ES5_v2.g14941"/>
</dbReference>
<accession>A0AC34FCQ6</accession>
<evidence type="ECO:0000313" key="1">
    <source>
        <dbReference type="Proteomes" id="UP000887579"/>
    </source>
</evidence>
<organism evidence="1 2">
    <name type="scientific">Panagrolaimus sp. ES5</name>
    <dbReference type="NCBI Taxonomy" id="591445"/>
    <lineage>
        <taxon>Eukaryota</taxon>
        <taxon>Metazoa</taxon>
        <taxon>Ecdysozoa</taxon>
        <taxon>Nematoda</taxon>
        <taxon>Chromadorea</taxon>
        <taxon>Rhabditida</taxon>
        <taxon>Tylenchina</taxon>
        <taxon>Panagrolaimomorpha</taxon>
        <taxon>Panagrolaimoidea</taxon>
        <taxon>Panagrolaimidae</taxon>
        <taxon>Panagrolaimus</taxon>
    </lineage>
</organism>